<dbReference type="InterPro" id="IPR013078">
    <property type="entry name" value="His_Pase_superF_clade-1"/>
</dbReference>
<dbReference type="InterPro" id="IPR029033">
    <property type="entry name" value="His_PPase_superfam"/>
</dbReference>
<dbReference type="InterPro" id="IPR050275">
    <property type="entry name" value="PGM_Phosphatase"/>
</dbReference>
<evidence type="ECO:0000313" key="1">
    <source>
        <dbReference type="EMBL" id="OIV38239.1"/>
    </source>
</evidence>
<dbReference type="Pfam" id="PF00300">
    <property type="entry name" value="His_Phos_1"/>
    <property type="match status" value="1"/>
</dbReference>
<name>A0A1J7BHS4_9ACTN</name>
<dbReference type="Gene3D" id="3.40.50.1240">
    <property type="entry name" value="Phosphoglycerate mutase-like"/>
    <property type="match status" value="1"/>
</dbReference>
<dbReference type="Proteomes" id="UP000243342">
    <property type="component" value="Unassembled WGS sequence"/>
</dbReference>
<gene>
    <name evidence="1" type="ORF">BIV57_06810</name>
</gene>
<dbReference type="SUPFAM" id="SSF53254">
    <property type="entry name" value="Phosphoglycerate mutase-like"/>
    <property type="match status" value="1"/>
</dbReference>
<dbReference type="CDD" id="cd07067">
    <property type="entry name" value="HP_PGM_like"/>
    <property type="match status" value="1"/>
</dbReference>
<dbReference type="PANTHER" id="PTHR48100">
    <property type="entry name" value="BROAD-SPECIFICITY PHOSPHATASE YOR283W-RELATED"/>
    <property type="match status" value="1"/>
</dbReference>
<accession>A0A1J7BHS4</accession>
<dbReference type="GO" id="GO:0005737">
    <property type="term" value="C:cytoplasm"/>
    <property type="evidence" value="ECO:0007669"/>
    <property type="project" value="TreeGrafter"/>
</dbReference>
<reference evidence="1 2" key="1">
    <citation type="submission" date="2016-10" db="EMBL/GenBank/DDBJ databases">
        <title>Genome sequence of Streptomyces gilvigriseus MUSC 26.</title>
        <authorList>
            <person name="Lee L.-H."/>
            <person name="Ser H.-L."/>
        </authorList>
    </citation>
    <scope>NUCLEOTIDE SEQUENCE [LARGE SCALE GENOMIC DNA]</scope>
    <source>
        <strain evidence="1 2">MUSC 26</strain>
    </source>
</reference>
<dbReference type="PROSITE" id="PS00175">
    <property type="entry name" value="PG_MUTASE"/>
    <property type="match status" value="1"/>
</dbReference>
<evidence type="ECO:0000313" key="2">
    <source>
        <dbReference type="Proteomes" id="UP000243342"/>
    </source>
</evidence>
<keyword evidence="2" id="KW-1185">Reference proteome</keyword>
<organism evidence="1 2">
    <name type="scientific">Mangrovactinospora gilvigrisea</name>
    <dbReference type="NCBI Taxonomy" id="1428644"/>
    <lineage>
        <taxon>Bacteria</taxon>
        <taxon>Bacillati</taxon>
        <taxon>Actinomycetota</taxon>
        <taxon>Actinomycetes</taxon>
        <taxon>Kitasatosporales</taxon>
        <taxon>Streptomycetaceae</taxon>
        <taxon>Mangrovactinospora</taxon>
    </lineage>
</organism>
<comment type="caution">
    <text evidence="1">The sequence shown here is derived from an EMBL/GenBank/DDBJ whole genome shotgun (WGS) entry which is preliminary data.</text>
</comment>
<dbReference type="SMART" id="SM00855">
    <property type="entry name" value="PGAM"/>
    <property type="match status" value="1"/>
</dbReference>
<sequence>MRLMLVRHGQTTSNLLKALDTEAPGAELTELGREQAEALVARFAGERVDAVYASVLRRTRATAAPLARERGLTVAVREGLREISAGDLEMNADDESEELYIKTAMEWARGRTGLRIPGGESGAEMLGRFDAAVAGMAGAGASAVVAVSHGAAIRTWVAARAGNIDPDFTLANPLRNTAVVVLEGGMAAGWTAVDWDGSRPAG</sequence>
<dbReference type="RefSeq" id="WP_071655789.1">
    <property type="nucleotide sequence ID" value="NZ_MLCF01000026.1"/>
</dbReference>
<dbReference type="EMBL" id="MLCF01000026">
    <property type="protein sequence ID" value="OIV38239.1"/>
    <property type="molecule type" value="Genomic_DNA"/>
</dbReference>
<dbReference type="GO" id="GO:0016791">
    <property type="term" value="F:phosphatase activity"/>
    <property type="evidence" value="ECO:0007669"/>
    <property type="project" value="TreeGrafter"/>
</dbReference>
<protein>
    <submittedName>
        <fullName evidence="1">Histidine phosphatase family protein</fullName>
    </submittedName>
</protein>
<dbReference type="InterPro" id="IPR001345">
    <property type="entry name" value="PG/BPGM_mutase_AS"/>
</dbReference>
<dbReference type="STRING" id="1428644.BIV57_06810"/>
<dbReference type="AlphaFoldDB" id="A0A1J7BHS4"/>
<dbReference type="OrthoDB" id="9793115at2"/>
<dbReference type="PANTHER" id="PTHR48100:SF58">
    <property type="entry name" value="PE-PGRS FAMILY PROTEIN PE_PGRS11"/>
    <property type="match status" value="1"/>
</dbReference>
<proteinExistence type="predicted"/>